<name>A0A0C9T919_SPHS4</name>
<dbReference type="EMBL" id="KN837408">
    <property type="protein sequence ID" value="KIJ25568.1"/>
    <property type="molecule type" value="Genomic_DNA"/>
</dbReference>
<accession>A0A0C9T919</accession>
<protein>
    <recommendedName>
        <fullName evidence="1">DUF6593 domain-containing protein</fullName>
    </recommendedName>
</protein>
<sequence>METLYLVQHDQFSTSVVPALDPEDVFYNIESNIQSDGSRSTDILKMSEDAEKAGLQIASVSYFDWNDTVVKFGAKSFDLNAFLRRRNIYSNSRVFVGPDGQTYKWSIRGKGLELHHADSRELIVRSHPPKEGTLFSKQRHASLEIAREHVTDDSKMLDAIIITYCIMQHKLDERLQYRYP</sequence>
<dbReference type="InterPro" id="IPR046528">
    <property type="entry name" value="DUF6593"/>
</dbReference>
<evidence type="ECO:0000259" key="1">
    <source>
        <dbReference type="Pfam" id="PF20236"/>
    </source>
</evidence>
<proteinExistence type="predicted"/>
<dbReference type="AlphaFoldDB" id="A0A0C9T919"/>
<dbReference type="OrthoDB" id="3360976at2759"/>
<dbReference type="Pfam" id="PF20236">
    <property type="entry name" value="DUF6593"/>
    <property type="match status" value="1"/>
</dbReference>
<organism evidence="2 3">
    <name type="scientific">Sphaerobolus stellatus (strain SS14)</name>
    <dbReference type="NCBI Taxonomy" id="990650"/>
    <lineage>
        <taxon>Eukaryota</taxon>
        <taxon>Fungi</taxon>
        <taxon>Dikarya</taxon>
        <taxon>Basidiomycota</taxon>
        <taxon>Agaricomycotina</taxon>
        <taxon>Agaricomycetes</taxon>
        <taxon>Phallomycetidae</taxon>
        <taxon>Geastrales</taxon>
        <taxon>Sphaerobolaceae</taxon>
        <taxon>Sphaerobolus</taxon>
    </lineage>
</organism>
<dbReference type="Proteomes" id="UP000054279">
    <property type="component" value="Unassembled WGS sequence"/>
</dbReference>
<feature type="domain" description="DUF6593" evidence="1">
    <location>
        <begin position="20"/>
        <end position="171"/>
    </location>
</feature>
<evidence type="ECO:0000313" key="2">
    <source>
        <dbReference type="EMBL" id="KIJ25568.1"/>
    </source>
</evidence>
<evidence type="ECO:0000313" key="3">
    <source>
        <dbReference type="Proteomes" id="UP000054279"/>
    </source>
</evidence>
<keyword evidence="3" id="KW-1185">Reference proteome</keyword>
<dbReference type="HOGENOM" id="CLU_084280_3_0_1"/>
<gene>
    <name evidence="2" type="ORF">M422DRAFT_38635</name>
</gene>
<reference evidence="2 3" key="1">
    <citation type="submission" date="2014-06" db="EMBL/GenBank/DDBJ databases">
        <title>Evolutionary Origins and Diversification of the Mycorrhizal Mutualists.</title>
        <authorList>
            <consortium name="DOE Joint Genome Institute"/>
            <consortium name="Mycorrhizal Genomics Consortium"/>
            <person name="Kohler A."/>
            <person name="Kuo A."/>
            <person name="Nagy L.G."/>
            <person name="Floudas D."/>
            <person name="Copeland A."/>
            <person name="Barry K.W."/>
            <person name="Cichocki N."/>
            <person name="Veneault-Fourrey C."/>
            <person name="LaButti K."/>
            <person name="Lindquist E.A."/>
            <person name="Lipzen A."/>
            <person name="Lundell T."/>
            <person name="Morin E."/>
            <person name="Murat C."/>
            <person name="Riley R."/>
            <person name="Ohm R."/>
            <person name="Sun H."/>
            <person name="Tunlid A."/>
            <person name="Henrissat B."/>
            <person name="Grigoriev I.V."/>
            <person name="Hibbett D.S."/>
            <person name="Martin F."/>
        </authorList>
    </citation>
    <scope>NUCLEOTIDE SEQUENCE [LARGE SCALE GENOMIC DNA]</scope>
    <source>
        <strain evidence="2 3">SS14</strain>
    </source>
</reference>